<dbReference type="Gene3D" id="3.40.50.1000">
    <property type="entry name" value="HAD superfamily/HAD-like"/>
    <property type="match status" value="1"/>
</dbReference>
<dbReference type="PANTHER" id="PTHR43611">
    <property type="entry name" value="ALPHA-D-GLUCOSE 1-PHOSPHATE PHOSPHATASE"/>
    <property type="match status" value="1"/>
</dbReference>
<sequence>MTGTPQVVFFDLGNVVMPWSPRRLYAELIPDPVELGRFTSEVMTVAVNEELDRGRSHTDVLAEVEARHPEHGELIWAYWTRWPETLAEPIAGTVEIIDELGRAGVPRYALSNFARSTFDRIVEDPRFAVLHRLDGWLLSGDVGVIKPDPAIYAMACERFRVEASHAVFIDDRLDNVDAARNFGMTALLFTNPDKLRHELISLGLPLEADPGRHAS</sequence>
<evidence type="ECO:0000313" key="1">
    <source>
        <dbReference type="EMBL" id="CCM65594.1"/>
    </source>
</evidence>
<comment type="caution">
    <text evidence="1">The sequence shown here is derived from an EMBL/GenBank/DDBJ whole genome shotgun (WGS) entry which is preliminary data.</text>
</comment>
<dbReference type="eggNOG" id="COG1011">
    <property type="taxonomic scope" value="Bacteria"/>
</dbReference>
<dbReference type="AlphaFoldDB" id="R4Z3S7"/>
<dbReference type="Proteomes" id="UP000018291">
    <property type="component" value="Unassembled WGS sequence"/>
</dbReference>
<keyword evidence="2" id="KW-1185">Reference proteome</keyword>
<accession>R4Z3S7</accession>
<dbReference type="InterPro" id="IPR006439">
    <property type="entry name" value="HAD-SF_hydro_IA"/>
</dbReference>
<dbReference type="Pfam" id="PF00702">
    <property type="entry name" value="Hydrolase"/>
    <property type="match status" value="1"/>
</dbReference>
<dbReference type="PANTHER" id="PTHR43611:SF3">
    <property type="entry name" value="FLAVIN MONONUCLEOTIDE HYDROLASE 1, CHLOROPLATIC"/>
    <property type="match status" value="1"/>
</dbReference>
<dbReference type="SUPFAM" id="SSF56784">
    <property type="entry name" value="HAD-like"/>
    <property type="match status" value="1"/>
</dbReference>
<dbReference type="InterPro" id="IPR023214">
    <property type="entry name" value="HAD_sf"/>
</dbReference>
<name>R4Z3S7_9ACTN</name>
<evidence type="ECO:0000313" key="2">
    <source>
        <dbReference type="Proteomes" id="UP000018291"/>
    </source>
</evidence>
<dbReference type="NCBIfam" id="TIGR01509">
    <property type="entry name" value="HAD-SF-IA-v3"/>
    <property type="match status" value="1"/>
</dbReference>
<protein>
    <submittedName>
        <fullName evidence="1">Putative HAD-superfamily hydrolase, subfamily IA, variant 3</fullName>
    </submittedName>
</protein>
<gene>
    <name evidence="1" type="ORF">BN381_80124</name>
</gene>
<dbReference type="CDD" id="cd02603">
    <property type="entry name" value="HAD_sEH-N_like"/>
    <property type="match status" value="1"/>
</dbReference>
<dbReference type="STRING" id="1229780.BN381_80124"/>
<proteinExistence type="predicted"/>
<reference evidence="1 2" key="1">
    <citation type="journal article" date="2013" name="ISME J.">
        <title>Metabolic model for the filamentous 'Candidatus Microthrix parvicella' based on genomic and metagenomic analyses.</title>
        <authorList>
            <person name="Jon McIlroy S."/>
            <person name="Kristiansen R."/>
            <person name="Albertsen M."/>
            <person name="Michael Karst S."/>
            <person name="Rossetti S."/>
            <person name="Lund Nielsen J."/>
            <person name="Tandoi V."/>
            <person name="James Seviour R."/>
            <person name="Nielsen P.H."/>
        </authorList>
    </citation>
    <scope>NUCLEOTIDE SEQUENCE [LARGE SCALE GENOMIC DNA]</scope>
    <source>
        <strain evidence="1 2">RN1</strain>
    </source>
</reference>
<dbReference type="PRINTS" id="PR00413">
    <property type="entry name" value="HADHALOGNASE"/>
</dbReference>
<dbReference type="RefSeq" id="WP_012230445.1">
    <property type="nucleotide sequence ID" value="NZ_HG422565.1"/>
</dbReference>
<dbReference type="GO" id="GO:0016787">
    <property type="term" value="F:hydrolase activity"/>
    <property type="evidence" value="ECO:0007669"/>
    <property type="project" value="UniProtKB-KW"/>
</dbReference>
<dbReference type="OrthoDB" id="9797415at2"/>
<dbReference type="SFLD" id="SFLDG01129">
    <property type="entry name" value="C1.5:_HAD__Beta-PGM__Phosphata"/>
    <property type="match status" value="1"/>
</dbReference>
<dbReference type="EMBL" id="CANL01000078">
    <property type="protein sequence ID" value="CCM65594.1"/>
    <property type="molecule type" value="Genomic_DNA"/>
</dbReference>
<dbReference type="SFLD" id="SFLDS00003">
    <property type="entry name" value="Haloacid_Dehalogenase"/>
    <property type="match status" value="1"/>
</dbReference>
<keyword evidence="1" id="KW-0378">Hydrolase</keyword>
<dbReference type="InterPro" id="IPR036412">
    <property type="entry name" value="HAD-like_sf"/>
</dbReference>
<dbReference type="HOGENOM" id="CLU_045011_9_1_11"/>
<organism evidence="1 2">
    <name type="scientific">Candidatus Neomicrothrix parvicella RN1</name>
    <dbReference type="NCBI Taxonomy" id="1229780"/>
    <lineage>
        <taxon>Bacteria</taxon>
        <taxon>Bacillati</taxon>
        <taxon>Actinomycetota</taxon>
        <taxon>Acidimicrobiia</taxon>
        <taxon>Acidimicrobiales</taxon>
        <taxon>Microthrixaceae</taxon>
        <taxon>Candidatus Neomicrothrix</taxon>
    </lineage>
</organism>